<protein>
    <submittedName>
        <fullName evidence="1">Uncharacterized protein</fullName>
    </submittedName>
</protein>
<accession>A0AAJ6NQM1</accession>
<reference evidence="1 2" key="1">
    <citation type="journal article" date="2023" name="Limnol Oceanogr Lett">
        <title>Environmental adaptations by the intertidal Antarctic cyanobacterium Halotia branconii CENA392 as revealed using long-read genome sequencing.</title>
        <authorList>
            <person name="Dextro R.B."/>
            <person name="Delbaje E."/>
            <person name="Freitas P.N.N."/>
            <person name="Geraldes V."/>
            <person name="Pinto E."/>
            <person name="Long P.F."/>
            <person name="Fiore M.F."/>
        </authorList>
    </citation>
    <scope>NUCLEOTIDE SEQUENCE [LARGE SCALE GENOMIC DNA]</scope>
    <source>
        <strain evidence="1 2">CENA392</strain>
    </source>
</reference>
<proteinExistence type="predicted"/>
<sequence length="124" mass="13584">MLTVTPEEISQFRSQLADNQNALDALDLIEQRNGNLDTAAKILAIRAGYEPSRKSDILNDLLEKSRKIICQEEFRDELAAGIIPLVIEPLAMSVAIPPGLASVVAIYAFKIGVKKFCQVPDSES</sequence>
<name>A0AAJ6NQM1_9CYAN</name>
<gene>
    <name evidence="1" type="ORF">QI031_23990</name>
</gene>
<dbReference type="Proteomes" id="UP001223520">
    <property type="component" value="Chromosome"/>
</dbReference>
<evidence type="ECO:0000313" key="1">
    <source>
        <dbReference type="EMBL" id="WGV24797.1"/>
    </source>
</evidence>
<dbReference type="KEGG" id="hbq:QI031_23990"/>
<organism evidence="1 2">
    <name type="scientific">Halotia branconii CENA392</name>
    <dbReference type="NCBI Taxonomy" id="1539056"/>
    <lineage>
        <taxon>Bacteria</taxon>
        <taxon>Bacillati</taxon>
        <taxon>Cyanobacteriota</taxon>
        <taxon>Cyanophyceae</taxon>
        <taxon>Nostocales</taxon>
        <taxon>Nodulariaceae</taxon>
        <taxon>Halotia</taxon>
    </lineage>
</organism>
<dbReference type="EMBL" id="CP124543">
    <property type="protein sequence ID" value="WGV24797.1"/>
    <property type="molecule type" value="Genomic_DNA"/>
</dbReference>
<evidence type="ECO:0000313" key="2">
    <source>
        <dbReference type="Proteomes" id="UP001223520"/>
    </source>
</evidence>
<dbReference type="AlphaFoldDB" id="A0AAJ6NQM1"/>
<dbReference type="RefSeq" id="WP_281482110.1">
    <property type="nucleotide sequence ID" value="NZ_CP124543.1"/>
</dbReference>
<keyword evidence="2" id="KW-1185">Reference proteome</keyword>